<evidence type="ECO:0000256" key="1">
    <source>
        <dbReference type="SAM" id="Coils"/>
    </source>
</evidence>
<dbReference type="InterPro" id="IPR008840">
    <property type="entry name" value="Sipho_Gp157"/>
</dbReference>
<dbReference type="AlphaFoldDB" id="A0A5C1AF02"/>
<dbReference type="KEGG" id="lrs:PX52LOC_03748"/>
<accession>A0A5C1AF02</accession>
<dbReference type="Proteomes" id="UP000324974">
    <property type="component" value="Chromosome"/>
</dbReference>
<dbReference type="OrthoDB" id="276769at2"/>
<dbReference type="RefSeq" id="WP_149111459.1">
    <property type="nucleotide sequence ID" value="NZ_CP042425.1"/>
</dbReference>
<evidence type="ECO:0008006" key="4">
    <source>
        <dbReference type="Google" id="ProtNLM"/>
    </source>
</evidence>
<evidence type="ECO:0000313" key="2">
    <source>
        <dbReference type="EMBL" id="QEL16777.1"/>
    </source>
</evidence>
<dbReference type="EMBL" id="CP042425">
    <property type="protein sequence ID" value="QEL16777.1"/>
    <property type="molecule type" value="Genomic_DNA"/>
</dbReference>
<reference evidence="3" key="1">
    <citation type="submission" date="2019-08" db="EMBL/GenBank/DDBJ databases">
        <title>Limnoglobus roseus gen. nov., sp. nov., a novel freshwater planctomycete with a giant genome from the family Gemmataceae.</title>
        <authorList>
            <person name="Kulichevskaya I.S."/>
            <person name="Naumoff D.G."/>
            <person name="Miroshnikov K."/>
            <person name="Ivanova A."/>
            <person name="Philippov D.A."/>
            <person name="Hakobyan A."/>
            <person name="Rijpstra I.C."/>
            <person name="Sinninghe Damste J.S."/>
            <person name="Liesack W."/>
            <person name="Dedysh S.N."/>
        </authorList>
    </citation>
    <scope>NUCLEOTIDE SEQUENCE [LARGE SCALE GENOMIC DNA]</scope>
    <source>
        <strain evidence="3">PX52</strain>
    </source>
</reference>
<evidence type="ECO:0000313" key="3">
    <source>
        <dbReference type="Proteomes" id="UP000324974"/>
    </source>
</evidence>
<sequence length="167" mass="18763">MTEEAVTIRSKIKQLRDLRYTQESADFSDLSDGLNECDDFKALCLELAEEAVEREHQAKAVEERIKELQARKQRLLHSAESLRTIVLQCMDIRSEKTIPSPCLTLSVSAKKPDVVITDESAIPSRFFIPQPPKLDKKAVREAVLQDGEVLEGVSLGNGTISLTIRRK</sequence>
<gene>
    <name evidence="2" type="ORF">PX52LOC_03748</name>
</gene>
<feature type="coiled-coil region" evidence="1">
    <location>
        <begin position="51"/>
        <end position="85"/>
    </location>
</feature>
<name>A0A5C1AF02_9BACT</name>
<dbReference type="Pfam" id="PF05565">
    <property type="entry name" value="Sipho_Gp157"/>
    <property type="match status" value="1"/>
</dbReference>
<keyword evidence="3" id="KW-1185">Reference proteome</keyword>
<keyword evidence="1" id="KW-0175">Coiled coil</keyword>
<protein>
    <recommendedName>
        <fullName evidence="4">Siphovirus Gp157 family protein</fullName>
    </recommendedName>
</protein>
<organism evidence="2 3">
    <name type="scientific">Limnoglobus roseus</name>
    <dbReference type="NCBI Taxonomy" id="2598579"/>
    <lineage>
        <taxon>Bacteria</taxon>
        <taxon>Pseudomonadati</taxon>
        <taxon>Planctomycetota</taxon>
        <taxon>Planctomycetia</taxon>
        <taxon>Gemmatales</taxon>
        <taxon>Gemmataceae</taxon>
        <taxon>Limnoglobus</taxon>
    </lineage>
</organism>
<proteinExistence type="predicted"/>